<organism evidence="1 2">
    <name type="scientific">Chryseobacterium shigense</name>
    <dbReference type="NCBI Taxonomy" id="297244"/>
    <lineage>
        <taxon>Bacteria</taxon>
        <taxon>Pseudomonadati</taxon>
        <taxon>Bacteroidota</taxon>
        <taxon>Flavobacteriia</taxon>
        <taxon>Flavobacteriales</taxon>
        <taxon>Weeksellaceae</taxon>
        <taxon>Chryseobacterium group</taxon>
        <taxon>Chryseobacterium</taxon>
    </lineage>
</organism>
<keyword evidence="2" id="KW-1185">Reference proteome</keyword>
<dbReference type="RefSeq" id="WP_184163614.1">
    <property type="nucleotide sequence ID" value="NZ_JACHLC010000002.1"/>
</dbReference>
<name>A0A841N2J2_9FLAO</name>
<evidence type="ECO:0000313" key="2">
    <source>
        <dbReference type="Proteomes" id="UP000589738"/>
    </source>
</evidence>
<dbReference type="AlphaFoldDB" id="A0A841N2J2"/>
<reference evidence="1 2" key="1">
    <citation type="submission" date="2020-08" db="EMBL/GenBank/DDBJ databases">
        <title>Functional genomics of gut bacteria from endangered species of beetles.</title>
        <authorList>
            <person name="Carlos-Shanley C."/>
        </authorList>
    </citation>
    <scope>NUCLEOTIDE SEQUENCE [LARGE SCALE GENOMIC DNA]</scope>
    <source>
        <strain evidence="1 2">S00136</strain>
    </source>
</reference>
<dbReference type="EMBL" id="JACHLC010000002">
    <property type="protein sequence ID" value="MBB6371356.1"/>
    <property type="molecule type" value="Genomic_DNA"/>
</dbReference>
<protein>
    <submittedName>
        <fullName evidence="1">Uncharacterized protein</fullName>
    </submittedName>
</protein>
<proteinExistence type="predicted"/>
<sequence>MKICPNSELGDDKDQIIGFYENGLLNFLGTPVSIDEVFGGNKKHYRSINACETKSCYNWTGKKCNVPEKILTKIHQNFMHLAENCPIRKDCRWYHQDGLEICKKCPSINFQNETLTP</sequence>
<dbReference type="Proteomes" id="UP000589738">
    <property type="component" value="Unassembled WGS sequence"/>
</dbReference>
<comment type="caution">
    <text evidence="1">The sequence shown here is derived from an EMBL/GenBank/DDBJ whole genome shotgun (WGS) entry which is preliminary data.</text>
</comment>
<gene>
    <name evidence="1" type="ORF">HNP36_002432</name>
</gene>
<evidence type="ECO:0000313" key="1">
    <source>
        <dbReference type="EMBL" id="MBB6371356.1"/>
    </source>
</evidence>
<accession>A0A841N2J2</accession>